<proteinExistence type="predicted"/>
<name>A0A1C5AZA4_9ACTN</name>
<evidence type="ECO:0000313" key="2">
    <source>
        <dbReference type="Proteomes" id="UP000183585"/>
    </source>
</evidence>
<sequence length="297" mass="32274">MIVTAASRPDCIAPKANLTGYKIHRCRCAGCTEANRVYVNRRNRLKVYGRWQPMVEAEPVRQHIRTLGAAGIGWMRAADLAGVSRGCVNRLLYGSTSRPPCKRVRRETAAAILAVRATTDNLAPGQIVDAAGTRRRAQALAALGWSLSEQARRLGRTVGNYSQVLTASTVQLRTAWSVRDLYDELSTVTPPPGPTATRTRRWAQRKGFAPPLAWDDDTIDDPSVRPDLGGPDGDVIDEVAVQRALAGERVTLTPAERDHAFRVGLARGLAVHAIGKRLHLSGDTARRIACCITTQAA</sequence>
<reference evidence="2" key="1">
    <citation type="submission" date="2016-06" db="EMBL/GenBank/DDBJ databases">
        <authorList>
            <person name="Varghese N."/>
            <person name="Submissions Spin"/>
        </authorList>
    </citation>
    <scope>NUCLEOTIDE SEQUENCE [LARGE SCALE GENOMIC DNA]</scope>
    <source>
        <strain evidence="2">DSM 43168</strain>
    </source>
</reference>
<dbReference type="AlphaFoldDB" id="A0A1C5AZA4"/>
<accession>A0A1C5AZA4</accession>
<keyword evidence="2" id="KW-1185">Reference proteome</keyword>
<protein>
    <submittedName>
        <fullName evidence="1">Uncharacterized protein</fullName>
    </submittedName>
</protein>
<evidence type="ECO:0000313" key="1">
    <source>
        <dbReference type="EMBL" id="SCF50394.1"/>
    </source>
</evidence>
<dbReference type="EMBL" id="FMCT01000031">
    <property type="protein sequence ID" value="SCF50394.1"/>
    <property type="molecule type" value="Genomic_DNA"/>
</dbReference>
<gene>
    <name evidence="1" type="ORF">GA0070563_13119</name>
</gene>
<dbReference type="Proteomes" id="UP000183585">
    <property type="component" value="Unassembled WGS sequence"/>
</dbReference>
<dbReference type="RefSeq" id="WP_074479392.1">
    <property type="nucleotide sequence ID" value="NZ_JBIRZV010000035.1"/>
</dbReference>
<organism evidence="1 2">
    <name type="scientific">Micromonospora carbonacea</name>
    <dbReference type="NCBI Taxonomy" id="47853"/>
    <lineage>
        <taxon>Bacteria</taxon>
        <taxon>Bacillati</taxon>
        <taxon>Actinomycetota</taxon>
        <taxon>Actinomycetes</taxon>
        <taxon>Micromonosporales</taxon>
        <taxon>Micromonosporaceae</taxon>
        <taxon>Micromonospora</taxon>
    </lineage>
</organism>